<protein>
    <recommendedName>
        <fullName evidence="6">Lipoprotein</fullName>
    </recommendedName>
</protein>
<feature type="signal peptide" evidence="1">
    <location>
        <begin position="1"/>
        <end position="19"/>
    </location>
</feature>
<feature type="chain" id="PRO_5036030084" description="Lipoprotein" evidence="1">
    <location>
        <begin position="20"/>
        <end position="257"/>
    </location>
</feature>
<reference evidence="2" key="2">
    <citation type="journal article" date="2018" name="BMC Genomics">
        <title>Whole genome sequencing and function prediction of 133 gut anaerobes isolated from chicken caecum in pure cultures.</title>
        <authorList>
            <person name="Medvecky M."/>
            <person name="Cejkova D."/>
            <person name="Polansky O."/>
            <person name="Karasova D."/>
            <person name="Kubasova T."/>
            <person name="Cizek A."/>
            <person name="Rychlik I."/>
        </authorList>
    </citation>
    <scope>NUCLEOTIDE SEQUENCE</scope>
    <source>
        <strain evidence="2">An43</strain>
    </source>
</reference>
<reference evidence="3 5" key="3">
    <citation type="submission" date="2018-08" db="EMBL/GenBank/DDBJ databases">
        <title>A genome reference for cultivated species of the human gut microbiota.</title>
        <authorList>
            <person name="Zou Y."/>
            <person name="Xue W."/>
            <person name="Luo G."/>
        </authorList>
    </citation>
    <scope>NUCLEOTIDE SEQUENCE [LARGE SCALE GENOMIC DNA]</scope>
    <source>
        <strain evidence="3 5">AF19-1AC</strain>
    </source>
</reference>
<evidence type="ECO:0000313" key="2">
    <source>
        <dbReference type="EMBL" id="OUO02604.1"/>
    </source>
</evidence>
<sequence>MIKYIVFMFGLLLFSSCNENESESFITKEMKNYISNNVDGSYGFFERNMVKEHIDSFSWKSDIYRIQRQLYMYASQRRTILANNYVPLTKTTGWLFPNIFESNFEKPQGYAKKIKESYITEEEREICDYIYYSESVPKIRKMIKDLEEEEFHGDRIYYACGYRTASGAIVDRQFVLYTNGEKNFIEIFELKYNYEMLRDFVQHNLNVDLEESYIQTLLAKYKAIESEDKESQNSFLTIPTSTISNKYSAIFRRLEKY</sequence>
<keyword evidence="1" id="KW-0732">Signal</keyword>
<dbReference type="RefSeq" id="WP_004323152.1">
    <property type="nucleotide sequence ID" value="NZ_CAJLSL010000022.1"/>
</dbReference>
<proteinExistence type="predicted"/>
<dbReference type="PROSITE" id="PS51257">
    <property type="entry name" value="PROKAR_LIPOPROTEIN"/>
    <property type="match status" value="1"/>
</dbReference>
<dbReference type="AlphaFoldDB" id="A0A1Y3YXM4"/>
<comment type="caution">
    <text evidence="2">The sequence shown here is derived from an EMBL/GenBank/DDBJ whole genome shotgun (WGS) entry which is preliminary data.</text>
</comment>
<dbReference type="EMBL" id="QRWP01000002">
    <property type="protein sequence ID" value="RGT35054.1"/>
    <property type="molecule type" value="Genomic_DNA"/>
</dbReference>
<evidence type="ECO:0000313" key="3">
    <source>
        <dbReference type="EMBL" id="RGT35054.1"/>
    </source>
</evidence>
<name>A0A1Y3YXM4_9BACE</name>
<gene>
    <name evidence="2" type="ORF">B5F97_03600</name>
    <name evidence="3" type="ORF">DWX38_03785</name>
</gene>
<evidence type="ECO:0008006" key="6">
    <source>
        <dbReference type="Google" id="ProtNLM"/>
    </source>
</evidence>
<evidence type="ECO:0000256" key="1">
    <source>
        <dbReference type="SAM" id="SignalP"/>
    </source>
</evidence>
<dbReference type="Proteomes" id="UP000195386">
    <property type="component" value="Unassembled WGS sequence"/>
</dbReference>
<reference evidence="4" key="1">
    <citation type="submission" date="2017-04" db="EMBL/GenBank/DDBJ databases">
        <title>Function of individual gut microbiota members based on whole genome sequencing of pure cultures obtained from chicken caecum.</title>
        <authorList>
            <person name="Medvecky M."/>
            <person name="Cejkova D."/>
            <person name="Polansky O."/>
            <person name="Karasova D."/>
            <person name="Kubasova T."/>
            <person name="Cizek A."/>
            <person name="Rychlik I."/>
        </authorList>
    </citation>
    <scope>NUCLEOTIDE SEQUENCE [LARGE SCALE GENOMIC DNA]</scope>
    <source>
        <strain evidence="4">An43</strain>
    </source>
</reference>
<accession>A0A1Y3YXM4</accession>
<dbReference type="Proteomes" id="UP000285159">
    <property type="component" value="Unassembled WGS sequence"/>
</dbReference>
<dbReference type="EMBL" id="NFII01000002">
    <property type="protein sequence ID" value="OUO02604.1"/>
    <property type="molecule type" value="Genomic_DNA"/>
</dbReference>
<evidence type="ECO:0000313" key="5">
    <source>
        <dbReference type="Proteomes" id="UP000285159"/>
    </source>
</evidence>
<organism evidence="2 4">
    <name type="scientific">Bacteroides clarus</name>
    <dbReference type="NCBI Taxonomy" id="626929"/>
    <lineage>
        <taxon>Bacteria</taxon>
        <taxon>Pseudomonadati</taxon>
        <taxon>Bacteroidota</taxon>
        <taxon>Bacteroidia</taxon>
        <taxon>Bacteroidales</taxon>
        <taxon>Bacteroidaceae</taxon>
        <taxon>Bacteroides</taxon>
    </lineage>
</organism>
<evidence type="ECO:0000313" key="4">
    <source>
        <dbReference type="Proteomes" id="UP000195386"/>
    </source>
</evidence>